<reference evidence="3" key="1">
    <citation type="submission" date="2022-11" db="UniProtKB">
        <authorList>
            <consortium name="WormBaseParasite"/>
        </authorList>
    </citation>
    <scope>IDENTIFICATION</scope>
</reference>
<organism evidence="2 3">
    <name type="scientific">Parascaris univalens</name>
    <name type="common">Nematode worm</name>
    <dbReference type="NCBI Taxonomy" id="6257"/>
    <lineage>
        <taxon>Eukaryota</taxon>
        <taxon>Metazoa</taxon>
        <taxon>Ecdysozoa</taxon>
        <taxon>Nematoda</taxon>
        <taxon>Chromadorea</taxon>
        <taxon>Rhabditida</taxon>
        <taxon>Spirurina</taxon>
        <taxon>Ascaridomorpha</taxon>
        <taxon>Ascaridoidea</taxon>
        <taxon>Ascarididae</taxon>
        <taxon>Parascaris</taxon>
    </lineage>
</organism>
<evidence type="ECO:0000313" key="3">
    <source>
        <dbReference type="WBParaSite" id="PgR002_g102_t01"/>
    </source>
</evidence>
<evidence type="ECO:0000313" key="2">
    <source>
        <dbReference type="Proteomes" id="UP000887569"/>
    </source>
</evidence>
<keyword evidence="2" id="KW-1185">Reference proteome</keyword>
<accession>A0A915A6V4</accession>
<keyword evidence="1" id="KW-0812">Transmembrane</keyword>
<proteinExistence type="predicted"/>
<evidence type="ECO:0000256" key="1">
    <source>
        <dbReference type="SAM" id="Phobius"/>
    </source>
</evidence>
<feature type="transmembrane region" description="Helical" evidence="1">
    <location>
        <begin position="144"/>
        <end position="168"/>
    </location>
</feature>
<sequence>SLYSRGSADFLSLTFALAESGRLRVVLRHDMYQLTLLISLCLSADAKCSQLVVHSANTEVGHPLKSVDELMSSEFQVLKKINNSIPLSRSSKASVKEVIDGASLKEKLLPHGIDDSFSMKFNKSFTNFTSRQWTSMYKSSLPEIVRSTAFCMIGVSTGCTLCLIVLLIQRLMSTDEALEKIRQDIVPAPSFGHHRVSTVSQDVKNEQPQLVNVRAKKKNKHKKH</sequence>
<dbReference type="AlphaFoldDB" id="A0A915A6V4"/>
<dbReference type="WBParaSite" id="PgR002_g102_t01">
    <property type="protein sequence ID" value="PgR002_g102_t01"/>
    <property type="gene ID" value="PgR002_g102"/>
</dbReference>
<dbReference type="Proteomes" id="UP000887569">
    <property type="component" value="Unplaced"/>
</dbReference>
<protein>
    <submittedName>
        <fullName evidence="3">Uncharacterized protein</fullName>
    </submittedName>
</protein>
<keyword evidence="1" id="KW-1133">Transmembrane helix</keyword>
<name>A0A915A6V4_PARUN</name>
<keyword evidence="1" id="KW-0472">Membrane</keyword>